<reference evidence="1" key="1">
    <citation type="submission" date="2018-05" db="EMBL/GenBank/DDBJ databases">
        <authorList>
            <person name="Lanie J.A."/>
            <person name="Ng W.-L."/>
            <person name="Kazmierczak K.M."/>
            <person name="Andrzejewski T.M."/>
            <person name="Davidsen T.M."/>
            <person name="Wayne K.J."/>
            <person name="Tettelin H."/>
            <person name="Glass J.I."/>
            <person name="Rusch D."/>
            <person name="Podicherti R."/>
            <person name="Tsui H.-C.T."/>
            <person name="Winkler M.E."/>
        </authorList>
    </citation>
    <scope>NUCLEOTIDE SEQUENCE</scope>
</reference>
<name>A0A383BHG2_9ZZZZ</name>
<accession>A0A383BHG2</accession>
<gene>
    <name evidence="1" type="ORF">METZ01_LOCUS471689</name>
</gene>
<organism evidence="1">
    <name type="scientific">marine metagenome</name>
    <dbReference type="NCBI Taxonomy" id="408172"/>
    <lineage>
        <taxon>unclassified sequences</taxon>
        <taxon>metagenomes</taxon>
        <taxon>ecological metagenomes</taxon>
    </lineage>
</organism>
<dbReference type="Gene3D" id="2.60.120.620">
    <property type="entry name" value="q2cbj1_9rhob like domain"/>
    <property type="match status" value="1"/>
</dbReference>
<protein>
    <submittedName>
        <fullName evidence="1">Uncharacterized protein</fullName>
    </submittedName>
</protein>
<dbReference type="AlphaFoldDB" id="A0A383BHG2"/>
<dbReference type="EMBL" id="UINC01200103">
    <property type="protein sequence ID" value="SVE18835.1"/>
    <property type="molecule type" value="Genomic_DNA"/>
</dbReference>
<proteinExistence type="predicted"/>
<sequence>VPHFQLQSSMNLWIAETYYPDWKKLEELFVDKGPDQSSYKTIFNGWQFDTTEQVKKYKIDEWFNQLCIEKHIPVKDIKVNQSWAILYEDGGYQHLHCHGPTLISMVVHLDTQPPLWSQSKDSDVIIGSDGNNRIVGQYGMLYSIMPGGGN</sequence>
<feature type="non-terminal residue" evidence="1">
    <location>
        <position position="150"/>
    </location>
</feature>
<evidence type="ECO:0000313" key="1">
    <source>
        <dbReference type="EMBL" id="SVE18835.1"/>
    </source>
</evidence>
<feature type="non-terminal residue" evidence="1">
    <location>
        <position position="1"/>
    </location>
</feature>